<reference evidence="2" key="1">
    <citation type="submission" date="2017-02" db="UniProtKB">
        <authorList>
            <consortium name="WormBaseParasite"/>
        </authorList>
    </citation>
    <scope>IDENTIFICATION</scope>
</reference>
<sequence>MFVLLQLIIFVVGSHLIVDDVSSTAMKGSSCGIKPFVNDLPDAERSAIESIWKDYKTGDDCTDEHQKTQNVVNGLSDEIRRKLAKLPAFLKTASSKVRRQFLSLWNNITIPRSEKIQMFRDLAEKELNTEQMKLFNQYVQDAEAKKQNLDSQIAKLSPEAKEAYKKLANLRHQEALIMNSLSNEARSQIRSLANSLKRA</sequence>
<evidence type="ECO:0000313" key="2">
    <source>
        <dbReference type="WBParaSite" id="SMUV_0000321601-mRNA-1"/>
    </source>
</evidence>
<dbReference type="AlphaFoldDB" id="A0A0N5AFZ3"/>
<name>A0A0N5AFZ3_9BILA</name>
<keyword evidence="1" id="KW-1185">Reference proteome</keyword>
<proteinExistence type="predicted"/>
<dbReference type="STRING" id="451379.A0A0N5AFZ3"/>
<dbReference type="WBParaSite" id="SMUV_0000321601-mRNA-1">
    <property type="protein sequence ID" value="SMUV_0000321601-mRNA-1"/>
    <property type="gene ID" value="SMUV_0000321601"/>
</dbReference>
<dbReference type="PANTHER" id="PTHR21593:SF36">
    <property type="entry name" value="DUF148 DOMAIN-CONTAINING PROTEIN-RELATED"/>
    <property type="match status" value="1"/>
</dbReference>
<dbReference type="PANTHER" id="PTHR21593">
    <property type="entry name" value="PRION-LIKE- Q/N-RICH -DOMAIN-BEARING PROTEIN PROTEIN"/>
    <property type="match status" value="1"/>
</dbReference>
<dbReference type="Proteomes" id="UP000046393">
    <property type="component" value="Unplaced"/>
</dbReference>
<dbReference type="InterPro" id="IPR052823">
    <property type="entry name" value="SXP/RAL-2_related"/>
</dbReference>
<accession>A0A0N5AFZ3</accession>
<evidence type="ECO:0000313" key="1">
    <source>
        <dbReference type="Proteomes" id="UP000046393"/>
    </source>
</evidence>
<organism evidence="1 2">
    <name type="scientific">Syphacia muris</name>
    <dbReference type="NCBI Taxonomy" id="451379"/>
    <lineage>
        <taxon>Eukaryota</taxon>
        <taxon>Metazoa</taxon>
        <taxon>Ecdysozoa</taxon>
        <taxon>Nematoda</taxon>
        <taxon>Chromadorea</taxon>
        <taxon>Rhabditida</taxon>
        <taxon>Spirurina</taxon>
        <taxon>Oxyuridomorpha</taxon>
        <taxon>Oxyuroidea</taxon>
        <taxon>Oxyuridae</taxon>
        <taxon>Syphacia</taxon>
    </lineage>
</organism>
<protein>
    <submittedName>
        <fullName evidence="2">DUF148 domain-containing protein</fullName>
    </submittedName>
</protein>